<proteinExistence type="predicted"/>
<evidence type="ECO:0000313" key="2">
    <source>
        <dbReference type="Proteomes" id="UP000187406"/>
    </source>
</evidence>
<name>A0A1Q3D2G0_CEPFO</name>
<accession>A0A1Q3D2G0</accession>
<dbReference type="EMBL" id="BDDD01003981">
    <property type="protein sequence ID" value="GAV86635.1"/>
    <property type="molecule type" value="Genomic_DNA"/>
</dbReference>
<protein>
    <submittedName>
        <fullName evidence="1">Uncharacterized protein</fullName>
    </submittedName>
</protein>
<dbReference type="Proteomes" id="UP000187406">
    <property type="component" value="Unassembled WGS sequence"/>
</dbReference>
<keyword evidence="2" id="KW-1185">Reference proteome</keyword>
<dbReference type="InParanoid" id="A0A1Q3D2G0"/>
<sequence>MPQSSSQNTPTLLQTSPPSVCINASNSLPQLPISNPQLACSSASPNAYMHPNDSLQTNFQTVLLPRPHPTSSYPSLSHTAAISVCRNQLSALTSGDEMCDDTLARLMDPIGLPNAPLTLSVSCPPGVCQNGFQILTPSLGTNSSAQDMASNQNDPIAVIEPTLALPPMPHITLDLPNQSGAVIQRPLIYSVASSMIPI</sequence>
<comment type="caution">
    <text evidence="1">The sequence shown here is derived from an EMBL/GenBank/DDBJ whole genome shotgun (WGS) entry which is preliminary data.</text>
</comment>
<dbReference type="AlphaFoldDB" id="A0A1Q3D2G0"/>
<organism evidence="1 2">
    <name type="scientific">Cephalotus follicularis</name>
    <name type="common">Albany pitcher plant</name>
    <dbReference type="NCBI Taxonomy" id="3775"/>
    <lineage>
        <taxon>Eukaryota</taxon>
        <taxon>Viridiplantae</taxon>
        <taxon>Streptophyta</taxon>
        <taxon>Embryophyta</taxon>
        <taxon>Tracheophyta</taxon>
        <taxon>Spermatophyta</taxon>
        <taxon>Magnoliopsida</taxon>
        <taxon>eudicotyledons</taxon>
        <taxon>Gunneridae</taxon>
        <taxon>Pentapetalae</taxon>
        <taxon>rosids</taxon>
        <taxon>fabids</taxon>
        <taxon>Oxalidales</taxon>
        <taxon>Cephalotaceae</taxon>
        <taxon>Cephalotus</taxon>
    </lineage>
</organism>
<evidence type="ECO:0000313" key="1">
    <source>
        <dbReference type="EMBL" id="GAV86635.1"/>
    </source>
</evidence>
<gene>
    <name evidence="1" type="ORF">CFOL_v3_30062</name>
</gene>
<reference evidence="2" key="1">
    <citation type="submission" date="2016-04" db="EMBL/GenBank/DDBJ databases">
        <title>Cephalotus genome sequencing.</title>
        <authorList>
            <person name="Fukushima K."/>
            <person name="Hasebe M."/>
            <person name="Fang X."/>
        </authorList>
    </citation>
    <scope>NUCLEOTIDE SEQUENCE [LARGE SCALE GENOMIC DNA]</scope>
    <source>
        <strain evidence="2">cv. St1</strain>
    </source>
</reference>